<gene>
    <name evidence="1" type="ORF">G4Z02_06780</name>
</gene>
<dbReference type="AlphaFoldDB" id="A0A7L7KUV3"/>
<accession>A0A7L7KUV3</accession>
<dbReference type="InterPro" id="IPR018691">
    <property type="entry name" value="DUF2188"/>
</dbReference>
<sequence length="62" mass="7274">MSYHITKHPKGGWQLKKGKADRALKRFDTQKEAIDYAEQLEKERGISFVIHKADGSVRRKKY</sequence>
<protein>
    <submittedName>
        <fullName evidence="1">DUF2188 domain-containing protein</fullName>
    </submittedName>
</protein>
<evidence type="ECO:0000313" key="2">
    <source>
        <dbReference type="Proteomes" id="UP000514720"/>
    </source>
</evidence>
<proteinExistence type="predicted"/>
<dbReference type="KEGG" id="xcl:G4Z02_06780"/>
<dbReference type="Proteomes" id="UP000514720">
    <property type="component" value="Chromosome"/>
</dbReference>
<evidence type="ECO:0000313" key="1">
    <source>
        <dbReference type="EMBL" id="QMS86026.1"/>
    </source>
</evidence>
<dbReference type="Pfam" id="PF09954">
    <property type="entry name" value="DUF2188"/>
    <property type="match status" value="1"/>
</dbReference>
<dbReference type="EMBL" id="CP048914">
    <property type="protein sequence ID" value="QMS86026.1"/>
    <property type="molecule type" value="Genomic_DNA"/>
</dbReference>
<organism evidence="1 2">
    <name type="scientific">Candidatus Xianfuyuplasma coldseepsis</name>
    <dbReference type="NCBI Taxonomy" id="2782163"/>
    <lineage>
        <taxon>Bacteria</taxon>
        <taxon>Bacillati</taxon>
        <taxon>Mycoplasmatota</taxon>
        <taxon>Mollicutes</taxon>
        <taxon>Candidatus Izemoplasmatales</taxon>
        <taxon>Candidatus Izemoplasmataceae</taxon>
        <taxon>Candidatus Xianfuyuplasma</taxon>
    </lineage>
</organism>
<keyword evidence="2" id="KW-1185">Reference proteome</keyword>
<name>A0A7L7KUV3_9MOLU</name>
<reference evidence="1 2" key="1">
    <citation type="submission" date="2020-02" db="EMBL/GenBank/DDBJ databases">
        <authorList>
            <person name="Zheng R.K."/>
            <person name="Sun C.M."/>
        </authorList>
    </citation>
    <scope>NUCLEOTIDE SEQUENCE [LARGE SCALE GENOMIC DNA]</scope>
    <source>
        <strain evidence="2">zrk13</strain>
    </source>
</reference>